<keyword evidence="1" id="KW-0539">Nucleus</keyword>
<dbReference type="InterPro" id="IPR006578">
    <property type="entry name" value="MADF-dom"/>
</dbReference>
<feature type="domain" description="MADF" evidence="2">
    <location>
        <begin position="25"/>
        <end position="116"/>
    </location>
</feature>
<keyword evidence="5" id="KW-1185">Reference proteome</keyword>
<gene>
    <name evidence="4" type="ORF">MELIAE_LOCUS1664</name>
</gene>
<dbReference type="PANTHER" id="PTHR12243">
    <property type="entry name" value="MADF DOMAIN TRANSCRIPTION FACTOR"/>
    <property type="match status" value="1"/>
</dbReference>
<dbReference type="PROSITE" id="PS51031">
    <property type="entry name" value="BESS"/>
    <property type="match status" value="2"/>
</dbReference>
<sequence length="376" mass="44870">MSEDTKFSLTDNFDYERSTQLTTKKLIAAIKTRNALWDPKACNYNKRGFLRGLWDEVATIMHMNENTCKTKWKNLRDSFIREFKKYKVKYNKCGKKVGEPRWVYYKDLKFLTRIIMKDNQVRDDDDDAEYDTIGIKEEILSFTEEESNETNHFDIKIEVDEPEPKKLRIENSGQTNTIPPVPDESMEQNSDYYFLISLLPYMKKIPEEKKLLVRNKIQNVILDEENTCKTKWKNLRDSFIREFKKYKGEPRWVYYKDLKFLTRIIMKDNQVRDDDDDAEYDTIGIKEEILSFTEEESNETNHFDIKIEVDEPEPKKLRIENSGQTNIIPPVPDESMEQNSDYYFLISLLPYMKKIPEEKKLLVRNKIQNVILDEGE</sequence>
<proteinExistence type="predicted"/>
<dbReference type="Proteomes" id="UP001154078">
    <property type="component" value="Chromosome 1"/>
</dbReference>
<evidence type="ECO:0000313" key="4">
    <source>
        <dbReference type="EMBL" id="CAH0547736.1"/>
    </source>
</evidence>
<dbReference type="InterPro" id="IPR004210">
    <property type="entry name" value="BESS_motif"/>
</dbReference>
<evidence type="ECO:0000256" key="1">
    <source>
        <dbReference type="PROSITE-ProRule" id="PRU00371"/>
    </source>
</evidence>
<dbReference type="SMART" id="SM00595">
    <property type="entry name" value="MADF"/>
    <property type="match status" value="2"/>
</dbReference>
<dbReference type="GO" id="GO:0005634">
    <property type="term" value="C:nucleus"/>
    <property type="evidence" value="ECO:0007669"/>
    <property type="project" value="UniProtKB-SubCell"/>
</dbReference>
<accession>A0A9P0ATC9</accession>
<organism evidence="4 5">
    <name type="scientific">Brassicogethes aeneus</name>
    <name type="common">Rape pollen beetle</name>
    <name type="synonym">Meligethes aeneus</name>
    <dbReference type="NCBI Taxonomy" id="1431903"/>
    <lineage>
        <taxon>Eukaryota</taxon>
        <taxon>Metazoa</taxon>
        <taxon>Ecdysozoa</taxon>
        <taxon>Arthropoda</taxon>
        <taxon>Hexapoda</taxon>
        <taxon>Insecta</taxon>
        <taxon>Pterygota</taxon>
        <taxon>Neoptera</taxon>
        <taxon>Endopterygota</taxon>
        <taxon>Coleoptera</taxon>
        <taxon>Polyphaga</taxon>
        <taxon>Cucujiformia</taxon>
        <taxon>Nitidulidae</taxon>
        <taxon>Meligethinae</taxon>
        <taxon>Brassicogethes</taxon>
    </lineage>
</organism>
<dbReference type="GO" id="GO:0006357">
    <property type="term" value="P:regulation of transcription by RNA polymerase II"/>
    <property type="evidence" value="ECO:0007669"/>
    <property type="project" value="TreeGrafter"/>
</dbReference>
<dbReference type="OrthoDB" id="5803771at2759"/>
<dbReference type="Pfam" id="PF02944">
    <property type="entry name" value="BESS"/>
    <property type="match status" value="2"/>
</dbReference>
<dbReference type="EMBL" id="OV121132">
    <property type="protein sequence ID" value="CAH0547736.1"/>
    <property type="molecule type" value="Genomic_DNA"/>
</dbReference>
<dbReference type="GO" id="GO:0005667">
    <property type="term" value="C:transcription regulator complex"/>
    <property type="evidence" value="ECO:0007669"/>
    <property type="project" value="TreeGrafter"/>
</dbReference>
<name>A0A9P0ATC9_BRAAE</name>
<dbReference type="AlphaFoldDB" id="A0A9P0ATC9"/>
<dbReference type="PROSITE" id="PS51029">
    <property type="entry name" value="MADF"/>
    <property type="match status" value="1"/>
</dbReference>
<feature type="domain" description="BESS" evidence="3">
    <location>
        <begin position="188"/>
        <end position="227"/>
    </location>
</feature>
<dbReference type="GO" id="GO:0003677">
    <property type="term" value="F:DNA binding"/>
    <property type="evidence" value="ECO:0007669"/>
    <property type="project" value="InterPro"/>
</dbReference>
<evidence type="ECO:0000313" key="5">
    <source>
        <dbReference type="Proteomes" id="UP001154078"/>
    </source>
</evidence>
<dbReference type="PANTHER" id="PTHR12243:SF67">
    <property type="entry name" value="COREPRESSOR OF PANGOLIN, ISOFORM A-RELATED"/>
    <property type="match status" value="1"/>
</dbReference>
<feature type="domain" description="BESS" evidence="3">
    <location>
        <begin position="338"/>
        <end position="376"/>
    </location>
</feature>
<evidence type="ECO:0000259" key="3">
    <source>
        <dbReference type="PROSITE" id="PS51031"/>
    </source>
</evidence>
<dbReference type="InterPro" id="IPR039353">
    <property type="entry name" value="TF_Adf1"/>
</dbReference>
<evidence type="ECO:0000259" key="2">
    <source>
        <dbReference type="PROSITE" id="PS51029"/>
    </source>
</evidence>
<protein>
    <submittedName>
        <fullName evidence="4">Uncharacterized protein</fullName>
    </submittedName>
</protein>
<comment type="subcellular location">
    <subcellularLocation>
        <location evidence="1">Nucleus</location>
    </subcellularLocation>
</comment>
<reference evidence="4" key="1">
    <citation type="submission" date="2021-12" db="EMBL/GenBank/DDBJ databases">
        <authorList>
            <person name="King R."/>
        </authorList>
    </citation>
    <scope>NUCLEOTIDE SEQUENCE</scope>
</reference>
<dbReference type="Pfam" id="PF10545">
    <property type="entry name" value="MADF_DNA_bdg"/>
    <property type="match status" value="2"/>
</dbReference>